<feature type="signal peptide" evidence="6">
    <location>
        <begin position="1"/>
        <end position="23"/>
    </location>
</feature>
<dbReference type="PROSITE" id="PS51257">
    <property type="entry name" value="PROKAR_LIPOPROTEIN"/>
    <property type="match status" value="1"/>
</dbReference>
<evidence type="ECO:0000256" key="6">
    <source>
        <dbReference type="SAM" id="SignalP"/>
    </source>
</evidence>
<dbReference type="EMBL" id="FXAZ01000001">
    <property type="protein sequence ID" value="SMG11093.1"/>
    <property type="molecule type" value="Genomic_DNA"/>
</dbReference>
<evidence type="ECO:0000313" key="7">
    <source>
        <dbReference type="EMBL" id="SMG11093.1"/>
    </source>
</evidence>
<proteinExistence type="predicted"/>
<dbReference type="PANTHER" id="PTHR43649:SF33">
    <property type="entry name" value="POLYGALACTURONAN_RHAMNOGALACTURONAN-BINDING PROTEIN YTCQ"/>
    <property type="match status" value="1"/>
</dbReference>
<evidence type="ECO:0000256" key="3">
    <source>
        <dbReference type="ARBA" id="ARBA00023136"/>
    </source>
</evidence>
<dbReference type="InterPro" id="IPR006059">
    <property type="entry name" value="SBP"/>
</dbReference>
<protein>
    <submittedName>
        <fullName evidence="7">Carbohydrate ABC transporter substrate-binding protein, CUT1 family</fullName>
    </submittedName>
</protein>
<keyword evidence="8" id="KW-1185">Reference proteome</keyword>
<dbReference type="CDD" id="cd13585">
    <property type="entry name" value="PBP2_TMBP_like"/>
    <property type="match status" value="1"/>
</dbReference>
<keyword evidence="4" id="KW-0564">Palmitate</keyword>
<evidence type="ECO:0000256" key="4">
    <source>
        <dbReference type="ARBA" id="ARBA00023139"/>
    </source>
</evidence>
<sequence>MKRRISLLCLMAAMLVMVPLLQACGKAGDSGGKVELTMSAWGNPAELKVYQRAIDAYEEKNKNVSVKLIPIPSDGYEQKLLTELSGGAGADVFYVGDTTMAKLVKSNSVLPLADFLKTDASYTKAEEYAEGLWGAAKQGEELYGITVDCNPYVMYYNIKLFKEAGLKTPQQYFDEGTWNWDTFKEVTATFKSMNKYGFVQEKGSLPMLNWVWSNGGNMYDKEGSYVYDKDPKAQEAIAYIADLVKSGGVIYGGSLPKGQGMDAMFMSQQVAMVTAGRWLTPMFSENKSLEFDYIPWPTNTPEKTNPSGIAVAYVAVNKNSKQQEEAKKFLSFYVSKEGQKARLADTGNAVPSVAGIDEVVLDTGIPAHANYLLTGRDIGIAPGSPQTYYAQIPGLSNEVEDLYDLMLLGKASSEETIENISSIVKKKTEEAK</sequence>
<dbReference type="AlphaFoldDB" id="A0A1X7IAM4"/>
<feature type="chain" id="PRO_5012326910" evidence="6">
    <location>
        <begin position="24"/>
        <end position="432"/>
    </location>
</feature>
<accession>A0A1X7IAM4</accession>
<dbReference type="OrthoDB" id="9782846at2"/>
<reference evidence="7 8" key="1">
    <citation type="submission" date="2017-04" db="EMBL/GenBank/DDBJ databases">
        <authorList>
            <person name="Afonso C.L."/>
            <person name="Miller P.J."/>
            <person name="Scott M.A."/>
            <person name="Spackman E."/>
            <person name="Goraichik I."/>
            <person name="Dimitrov K.M."/>
            <person name="Suarez D.L."/>
            <person name="Swayne D.E."/>
        </authorList>
    </citation>
    <scope>NUCLEOTIDE SEQUENCE [LARGE SCALE GENOMIC DNA]</scope>
    <source>
        <strain evidence="7 8">11</strain>
    </source>
</reference>
<evidence type="ECO:0000256" key="2">
    <source>
        <dbReference type="ARBA" id="ARBA00022729"/>
    </source>
</evidence>
<keyword evidence="2 6" id="KW-0732">Signal</keyword>
<dbReference type="RefSeq" id="WP_085492531.1">
    <property type="nucleotide sequence ID" value="NZ_FXAZ01000001.1"/>
</dbReference>
<evidence type="ECO:0000256" key="1">
    <source>
        <dbReference type="ARBA" id="ARBA00022475"/>
    </source>
</evidence>
<evidence type="ECO:0000313" key="8">
    <source>
        <dbReference type="Proteomes" id="UP000193834"/>
    </source>
</evidence>
<dbReference type="SUPFAM" id="SSF53850">
    <property type="entry name" value="Periplasmic binding protein-like II"/>
    <property type="match status" value="1"/>
</dbReference>
<dbReference type="Pfam" id="PF01547">
    <property type="entry name" value="SBP_bac_1"/>
    <property type="match status" value="1"/>
</dbReference>
<dbReference type="Proteomes" id="UP000193834">
    <property type="component" value="Unassembled WGS sequence"/>
</dbReference>
<dbReference type="STRING" id="1852522.SAMN06295960_0240"/>
<name>A0A1X7IAM4_9BACL</name>
<organism evidence="7 8">
    <name type="scientific">Paenibacillus aquistagni</name>
    <dbReference type="NCBI Taxonomy" id="1852522"/>
    <lineage>
        <taxon>Bacteria</taxon>
        <taxon>Bacillati</taxon>
        <taxon>Bacillota</taxon>
        <taxon>Bacilli</taxon>
        <taxon>Bacillales</taxon>
        <taxon>Paenibacillaceae</taxon>
        <taxon>Paenibacillus</taxon>
    </lineage>
</organism>
<dbReference type="InterPro" id="IPR050490">
    <property type="entry name" value="Bact_solute-bd_prot1"/>
</dbReference>
<keyword evidence="3" id="KW-0472">Membrane</keyword>
<evidence type="ECO:0000256" key="5">
    <source>
        <dbReference type="ARBA" id="ARBA00023288"/>
    </source>
</evidence>
<dbReference type="PANTHER" id="PTHR43649">
    <property type="entry name" value="ARABINOSE-BINDING PROTEIN-RELATED"/>
    <property type="match status" value="1"/>
</dbReference>
<keyword evidence="5" id="KW-0449">Lipoprotein</keyword>
<gene>
    <name evidence="7" type="ORF">SAMN06295960_0240</name>
</gene>
<dbReference type="Gene3D" id="3.40.190.10">
    <property type="entry name" value="Periplasmic binding protein-like II"/>
    <property type="match status" value="1"/>
</dbReference>
<keyword evidence="1" id="KW-1003">Cell membrane</keyword>